<keyword evidence="2 4" id="KW-0479">Metal-binding</keyword>
<keyword evidence="3 4" id="KW-0408">Iron</keyword>
<proteinExistence type="predicted"/>
<dbReference type="SUPFAM" id="SSF46626">
    <property type="entry name" value="Cytochrome c"/>
    <property type="match status" value="1"/>
</dbReference>
<protein>
    <submittedName>
        <fullName evidence="6">C-type cytochrome</fullName>
    </submittedName>
</protein>
<dbReference type="Gene3D" id="1.10.760.10">
    <property type="entry name" value="Cytochrome c-like domain"/>
    <property type="match status" value="1"/>
</dbReference>
<accession>A0ABV9KLR4</accession>
<dbReference type="InterPro" id="IPR009056">
    <property type="entry name" value="Cyt_c-like_dom"/>
</dbReference>
<keyword evidence="1 4" id="KW-0349">Heme</keyword>
<reference evidence="7" key="1">
    <citation type="journal article" date="2019" name="Int. J. Syst. Evol. Microbiol.">
        <title>The Global Catalogue of Microorganisms (GCM) 10K type strain sequencing project: providing services to taxonomists for standard genome sequencing and annotation.</title>
        <authorList>
            <consortium name="The Broad Institute Genomics Platform"/>
            <consortium name="The Broad Institute Genome Sequencing Center for Infectious Disease"/>
            <person name="Wu L."/>
            <person name="Ma J."/>
        </authorList>
    </citation>
    <scope>NUCLEOTIDE SEQUENCE [LARGE SCALE GENOMIC DNA]</scope>
    <source>
        <strain evidence="7">CGMCC 4.7283</strain>
    </source>
</reference>
<dbReference type="Pfam" id="PF00034">
    <property type="entry name" value="Cytochrom_C"/>
    <property type="match status" value="1"/>
</dbReference>
<comment type="caution">
    <text evidence="6">The sequence shown here is derived from an EMBL/GenBank/DDBJ whole genome shotgun (WGS) entry which is preliminary data.</text>
</comment>
<evidence type="ECO:0000313" key="7">
    <source>
        <dbReference type="Proteomes" id="UP001595973"/>
    </source>
</evidence>
<dbReference type="Proteomes" id="UP001595973">
    <property type="component" value="Unassembled WGS sequence"/>
</dbReference>
<feature type="domain" description="Cytochrome c" evidence="5">
    <location>
        <begin position="48"/>
        <end position="132"/>
    </location>
</feature>
<name>A0ABV9KLR4_9RHOB</name>
<dbReference type="EMBL" id="JBHSGI010000029">
    <property type="protein sequence ID" value="MFC4670769.1"/>
    <property type="molecule type" value="Genomic_DNA"/>
</dbReference>
<sequence>MNSIKLYLILAGTVILGVSAYFSFGPTPPPRSAQVLTEAEFVMPQLSSEAQEGERYFNAVCATCHGQNGLGTDQGPPLIHDIYNPGHHADQAFMIAAMNGVRQHHWPFGNMPPQKVTSGEVARIITYVRELQEANGITYRPHKM</sequence>
<dbReference type="PANTHER" id="PTHR35008">
    <property type="entry name" value="BLL4482 PROTEIN-RELATED"/>
    <property type="match status" value="1"/>
</dbReference>
<evidence type="ECO:0000313" key="6">
    <source>
        <dbReference type="EMBL" id="MFC4670769.1"/>
    </source>
</evidence>
<dbReference type="PROSITE" id="PS51007">
    <property type="entry name" value="CYTC"/>
    <property type="match status" value="1"/>
</dbReference>
<evidence type="ECO:0000256" key="4">
    <source>
        <dbReference type="PROSITE-ProRule" id="PRU00433"/>
    </source>
</evidence>
<evidence type="ECO:0000256" key="3">
    <source>
        <dbReference type="ARBA" id="ARBA00023004"/>
    </source>
</evidence>
<dbReference type="InterPro" id="IPR036909">
    <property type="entry name" value="Cyt_c-like_dom_sf"/>
</dbReference>
<dbReference type="RefSeq" id="WP_380720148.1">
    <property type="nucleotide sequence ID" value="NZ_JBHSGI010000029.1"/>
</dbReference>
<dbReference type="InterPro" id="IPR051459">
    <property type="entry name" value="Cytochrome_c-type_DH"/>
</dbReference>
<evidence type="ECO:0000259" key="5">
    <source>
        <dbReference type="PROSITE" id="PS51007"/>
    </source>
</evidence>
<gene>
    <name evidence="6" type="ORF">ACFO5X_19620</name>
</gene>
<keyword evidence="7" id="KW-1185">Reference proteome</keyword>
<evidence type="ECO:0000256" key="1">
    <source>
        <dbReference type="ARBA" id="ARBA00022617"/>
    </source>
</evidence>
<dbReference type="PANTHER" id="PTHR35008:SF8">
    <property type="entry name" value="ALCOHOL DEHYDROGENASE CYTOCHROME C SUBUNIT"/>
    <property type="match status" value="1"/>
</dbReference>
<evidence type="ECO:0000256" key="2">
    <source>
        <dbReference type="ARBA" id="ARBA00022723"/>
    </source>
</evidence>
<organism evidence="6 7">
    <name type="scientific">Seohaeicola nanhaiensis</name>
    <dbReference type="NCBI Taxonomy" id="1387282"/>
    <lineage>
        <taxon>Bacteria</taxon>
        <taxon>Pseudomonadati</taxon>
        <taxon>Pseudomonadota</taxon>
        <taxon>Alphaproteobacteria</taxon>
        <taxon>Rhodobacterales</taxon>
        <taxon>Roseobacteraceae</taxon>
        <taxon>Seohaeicola</taxon>
    </lineage>
</organism>